<evidence type="ECO:0000313" key="2">
    <source>
        <dbReference type="Proteomes" id="UP001060085"/>
    </source>
</evidence>
<reference evidence="2" key="1">
    <citation type="journal article" date="2023" name="Nat. Plants">
        <title>Single-cell RNA sequencing provides a high-resolution roadmap for understanding the multicellular compartmentation of specialized metabolism.</title>
        <authorList>
            <person name="Sun S."/>
            <person name="Shen X."/>
            <person name="Li Y."/>
            <person name="Li Y."/>
            <person name="Wang S."/>
            <person name="Li R."/>
            <person name="Zhang H."/>
            <person name="Shen G."/>
            <person name="Guo B."/>
            <person name="Wei J."/>
            <person name="Xu J."/>
            <person name="St-Pierre B."/>
            <person name="Chen S."/>
            <person name="Sun C."/>
        </authorList>
    </citation>
    <scope>NUCLEOTIDE SEQUENCE [LARGE SCALE GENOMIC DNA]</scope>
</reference>
<organism evidence="1 2">
    <name type="scientific">Catharanthus roseus</name>
    <name type="common">Madagascar periwinkle</name>
    <name type="synonym">Vinca rosea</name>
    <dbReference type="NCBI Taxonomy" id="4058"/>
    <lineage>
        <taxon>Eukaryota</taxon>
        <taxon>Viridiplantae</taxon>
        <taxon>Streptophyta</taxon>
        <taxon>Embryophyta</taxon>
        <taxon>Tracheophyta</taxon>
        <taxon>Spermatophyta</taxon>
        <taxon>Magnoliopsida</taxon>
        <taxon>eudicotyledons</taxon>
        <taxon>Gunneridae</taxon>
        <taxon>Pentapetalae</taxon>
        <taxon>asterids</taxon>
        <taxon>lamiids</taxon>
        <taxon>Gentianales</taxon>
        <taxon>Apocynaceae</taxon>
        <taxon>Rauvolfioideae</taxon>
        <taxon>Vinceae</taxon>
        <taxon>Catharanthinae</taxon>
        <taxon>Catharanthus</taxon>
    </lineage>
</organism>
<dbReference type="EMBL" id="CM044707">
    <property type="protein sequence ID" value="KAI5652369.1"/>
    <property type="molecule type" value="Genomic_DNA"/>
</dbReference>
<protein>
    <submittedName>
        <fullName evidence="1">Uncharacterized protein</fullName>
    </submittedName>
</protein>
<name>A0ACB9ZVI8_CATRO</name>
<evidence type="ECO:0000313" key="1">
    <source>
        <dbReference type="EMBL" id="KAI5652369.1"/>
    </source>
</evidence>
<keyword evidence="2" id="KW-1185">Reference proteome</keyword>
<accession>A0ACB9ZVI8</accession>
<proteinExistence type="predicted"/>
<gene>
    <name evidence="1" type="ORF">M9H77_29556</name>
</gene>
<comment type="caution">
    <text evidence="1">The sequence shown here is derived from an EMBL/GenBank/DDBJ whole genome shotgun (WGS) entry which is preliminary data.</text>
</comment>
<sequence>MEAVRDRLDSGAKNTNPVMVVFITNSGCGLKHWKPSGKEVKMMKGNENRRKQRENDENGAVGNDTANLPHEVHCPTVAESKNQFQDFDLQLGDSKDELGIHSGLQLRLQFQS</sequence>
<dbReference type="Proteomes" id="UP001060085">
    <property type="component" value="Linkage Group LG07"/>
</dbReference>